<evidence type="ECO:0000313" key="5">
    <source>
        <dbReference type="EMBL" id="CAD5117863.1"/>
    </source>
</evidence>
<keyword evidence="3" id="KW-0472">Membrane</keyword>
<dbReference type="Pfam" id="PF17064">
    <property type="entry name" value="QVR"/>
    <property type="match status" value="1"/>
</dbReference>
<keyword evidence="3" id="KW-0812">Transmembrane</keyword>
<keyword evidence="6" id="KW-1185">Reference proteome</keyword>
<dbReference type="InterPro" id="IPR031424">
    <property type="entry name" value="QVR-like"/>
</dbReference>
<dbReference type="InterPro" id="IPR050975">
    <property type="entry name" value="Sleep_regulator"/>
</dbReference>
<dbReference type="PANTHER" id="PTHR33562:SF2">
    <property type="entry name" value="PROTEIN QUIVER"/>
    <property type="match status" value="1"/>
</dbReference>
<gene>
    <name evidence="5" type="ORF">DGYR_LOCUS6344</name>
</gene>
<dbReference type="InterPro" id="IPR045860">
    <property type="entry name" value="Snake_toxin-like_sf"/>
</dbReference>
<evidence type="ECO:0000256" key="3">
    <source>
        <dbReference type="SAM" id="Phobius"/>
    </source>
</evidence>
<reference evidence="5 6" key="1">
    <citation type="submission" date="2020-08" db="EMBL/GenBank/DDBJ databases">
        <authorList>
            <person name="Hejnol A."/>
        </authorList>
    </citation>
    <scope>NUCLEOTIDE SEQUENCE [LARGE SCALE GENOMIC DNA]</scope>
</reference>
<feature type="signal peptide" evidence="4">
    <location>
        <begin position="1"/>
        <end position="23"/>
    </location>
</feature>
<feature type="transmembrane region" description="Helical" evidence="3">
    <location>
        <begin position="130"/>
        <end position="149"/>
    </location>
</feature>
<evidence type="ECO:0000256" key="4">
    <source>
        <dbReference type="SAM" id="SignalP"/>
    </source>
</evidence>
<evidence type="ECO:0000313" key="6">
    <source>
        <dbReference type="Proteomes" id="UP000549394"/>
    </source>
</evidence>
<evidence type="ECO:0000256" key="1">
    <source>
        <dbReference type="ARBA" id="ARBA00022729"/>
    </source>
</evidence>
<dbReference type="Proteomes" id="UP000549394">
    <property type="component" value="Unassembled WGS sequence"/>
</dbReference>
<organism evidence="5 6">
    <name type="scientific">Dimorphilus gyrociliatus</name>
    <dbReference type="NCBI Taxonomy" id="2664684"/>
    <lineage>
        <taxon>Eukaryota</taxon>
        <taxon>Metazoa</taxon>
        <taxon>Spiralia</taxon>
        <taxon>Lophotrochozoa</taxon>
        <taxon>Annelida</taxon>
        <taxon>Polychaeta</taxon>
        <taxon>Polychaeta incertae sedis</taxon>
        <taxon>Dinophilidae</taxon>
        <taxon>Dimorphilus</taxon>
    </lineage>
</organism>
<dbReference type="EMBL" id="CAJFCJ010000007">
    <property type="protein sequence ID" value="CAD5117863.1"/>
    <property type="molecule type" value="Genomic_DNA"/>
</dbReference>
<comment type="caution">
    <text evidence="5">The sequence shown here is derived from an EMBL/GenBank/DDBJ whole genome shotgun (WGS) entry which is preliminary data.</text>
</comment>
<dbReference type="SUPFAM" id="SSF57302">
    <property type="entry name" value="Snake toxin-like"/>
    <property type="match status" value="1"/>
</dbReference>
<keyword evidence="1 4" id="KW-0732">Signal</keyword>
<dbReference type="AlphaFoldDB" id="A0A7I8VR99"/>
<dbReference type="GO" id="GO:0032222">
    <property type="term" value="P:regulation of synaptic transmission, cholinergic"/>
    <property type="evidence" value="ECO:0007669"/>
    <property type="project" value="InterPro"/>
</dbReference>
<dbReference type="GO" id="GO:0030431">
    <property type="term" value="P:sleep"/>
    <property type="evidence" value="ECO:0007669"/>
    <property type="project" value="InterPro"/>
</dbReference>
<protein>
    <submittedName>
        <fullName evidence="5">DgyrCDS6608</fullName>
    </submittedName>
</protein>
<evidence type="ECO:0000256" key="2">
    <source>
        <dbReference type="ARBA" id="ARBA00023180"/>
    </source>
</evidence>
<feature type="chain" id="PRO_5029524270" evidence="4">
    <location>
        <begin position="24"/>
        <end position="150"/>
    </location>
</feature>
<keyword evidence="2" id="KW-0325">Glycoprotein</keyword>
<dbReference type="PANTHER" id="PTHR33562">
    <property type="entry name" value="ATILLA, ISOFORM B-RELATED-RELATED"/>
    <property type="match status" value="1"/>
</dbReference>
<name>A0A7I8VR99_9ANNE</name>
<sequence>MKRILCCVLFAITFIVILEIVYAKRADNNPIKCYQCNSFYDKGCSDFFDNMTYPLRACPMNATMCRKIIQETYFEGRWDIRYIRQCALLGEVGTDEGRWCKERVGTFRVKVKYCHCDNKDGCNEASRMNYNISMLGISLLLIMILTRLLR</sequence>
<dbReference type="OrthoDB" id="6110560at2759"/>
<proteinExistence type="predicted"/>
<keyword evidence="3" id="KW-1133">Transmembrane helix</keyword>
<accession>A0A7I8VR99</accession>